<dbReference type="EMBL" id="JAACJJ010000029">
    <property type="protein sequence ID" value="KAF5319421.1"/>
    <property type="molecule type" value="Genomic_DNA"/>
</dbReference>
<keyword evidence="2" id="KW-1185">Reference proteome</keyword>
<proteinExistence type="predicted"/>
<evidence type="ECO:0000313" key="1">
    <source>
        <dbReference type="EMBL" id="KAF5319421.1"/>
    </source>
</evidence>
<accession>A0A8H5F0R6</accession>
<name>A0A8H5F0R6_9AGAR</name>
<gene>
    <name evidence="1" type="ORF">D9619_008799</name>
</gene>
<dbReference type="Proteomes" id="UP000567179">
    <property type="component" value="Unassembled WGS sequence"/>
</dbReference>
<evidence type="ECO:0000313" key="2">
    <source>
        <dbReference type="Proteomes" id="UP000567179"/>
    </source>
</evidence>
<comment type="caution">
    <text evidence="1">The sequence shown here is derived from an EMBL/GenBank/DDBJ whole genome shotgun (WGS) entry which is preliminary data.</text>
</comment>
<sequence length="90" mass="10223">MLIESKVGLAVGKLPLRKTEAASEVAKELVEQRKTAVQKDMVTKEPRLVDRVIKISDQARLFRNTARYARGCLSSVHEDGKDRRSGREDW</sequence>
<reference evidence="1 2" key="1">
    <citation type="journal article" date="2020" name="ISME J.">
        <title>Uncovering the hidden diversity of litter-decomposition mechanisms in mushroom-forming fungi.</title>
        <authorList>
            <person name="Floudas D."/>
            <person name="Bentzer J."/>
            <person name="Ahren D."/>
            <person name="Johansson T."/>
            <person name="Persson P."/>
            <person name="Tunlid A."/>
        </authorList>
    </citation>
    <scope>NUCLEOTIDE SEQUENCE [LARGE SCALE GENOMIC DNA]</scope>
    <source>
        <strain evidence="1 2">CBS 101986</strain>
    </source>
</reference>
<dbReference type="AlphaFoldDB" id="A0A8H5F0R6"/>
<organism evidence="1 2">
    <name type="scientific">Psilocybe cf. subviscida</name>
    <dbReference type="NCBI Taxonomy" id="2480587"/>
    <lineage>
        <taxon>Eukaryota</taxon>
        <taxon>Fungi</taxon>
        <taxon>Dikarya</taxon>
        <taxon>Basidiomycota</taxon>
        <taxon>Agaricomycotina</taxon>
        <taxon>Agaricomycetes</taxon>
        <taxon>Agaricomycetidae</taxon>
        <taxon>Agaricales</taxon>
        <taxon>Agaricineae</taxon>
        <taxon>Strophariaceae</taxon>
        <taxon>Psilocybe</taxon>
    </lineage>
</organism>
<protein>
    <submittedName>
        <fullName evidence="1">Uncharacterized protein</fullName>
    </submittedName>
</protein>